<organism evidence="1 2">
    <name type="scientific">Oryza meyeriana var. granulata</name>
    <dbReference type="NCBI Taxonomy" id="110450"/>
    <lineage>
        <taxon>Eukaryota</taxon>
        <taxon>Viridiplantae</taxon>
        <taxon>Streptophyta</taxon>
        <taxon>Embryophyta</taxon>
        <taxon>Tracheophyta</taxon>
        <taxon>Spermatophyta</taxon>
        <taxon>Magnoliopsida</taxon>
        <taxon>Liliopsida</taxon>
        <taxon>Poales</taxon>
        <taxon>Poaceae</taxon>
        <taxon>BOP clade</taxon>
        <taxon>Oryzoideae</taxon>
        <taxon>Oryzeae</taxon>
        <taxon>Oryzinae</taxon>
        <taxon>Oryza</taxon>
        <taxon>Oryza meyeriana</taxon>
    </lineage>
</organism>
<evidence type="ECO:0000313" key="2">
    <source>
        <dbReference type="Proteomes" id="UP000479710"/>
    </source>
</evidence>
<dbReference type="Proteomes" id="UP000479710">
    <property type="component" value="Unassembled WGS sequence"/>
</dbReference>
<accession>A0A6G1DBV7</accession>
<reference evidence="1 2" key="1">
    <citation type="submission" date="2019-11" db="EMBL/GenBank/DDBJ databases">
        <title>Whole genome sequence of Oryza granulata.</title>
        <authorList>
            <person name="Li W."/>
        </authorList>
    </citation>
    <scope>NUCLEOTIDE SEQUENCE [LARGE SCALE GENOMIC DNA]</scope>
    <source>
        <strain evidence="2">cv. Menghai</strain>
        <tissue evidence="1">Leaf</tissue>
    </source>
</reference>
<gene>
    <name evidence="1" type="ORF">E2562_032241</name>
</gene>
<sequence>MAIASLARILLGPESSRARVAIAVAWSSMVKIWVGDGTLMPRVASPSKSNIADAWSRFWLGEGPVAQVANAVKPELAEGGAEGRLAHEDIVLKQMQLQLTELRVWIKEERRKDDRKAACKQYARSALLVMAQLVLYGWIGDKGSFFEIFTKDNKTTSEKNKEKAGEELMEVLVRASWDVAEGWLQELQHKPTPHARSQLSILCCRSLLTTSSS</sequence>
<evidence type="ECO:0000313" key="1">
    <source>
        <dbReference type="EMBL" id="KAF0909193.1"/>
    </source>
</evidence>
<dbReference type="EMBL" id="SPHZ02000007">
    <property type="protein sequence ID" value="KAF0909193.1"/>
    <property type="molecule type" value="Genomic_DNA"/>
</dbReference>
<proteinExistence type="predicted"/>
<keyword evidence="2" id="KW-1185">Reference proteome</keyword>
<dbReference type="AlphaFoldDB" id="A0A6G1DBV7"/>
<comment type="caution">
    <text evidence="1">The sequence shown here is derived from an EMBL/GenBank/DDBJ whole genome shotgun (WGS) entry which is preliminary data.</text>
</comment>
<name>A0A6G1DBV7_9ORYZ</name>
<protein>
    <submittedName>
        <fullName evidence="1">Uncharacterized protein</fullName>
    </submittedName>
</protein>